<name>A0A6J5T9U8_9CAUD</name>
<evidence type="ECO:0000313" key="1">
    <source>
        <dbReference type="EMBL" id="CAB4241602.1"/>
    </source>
</evidence>
<protein>
    <submittedName>
        <fullName evidence="1">Uncharacterized protein</fullName>
    </submittedName>
</protein>
<accession>A0A6J5T9U8</accession>
<gene>
    <name evidence="1" type="ORF">UFOVP71_140</name>
</gene>
<organism evidence="1">
    <name type="scientific">uncultured Caudovirales phage</name>
    <dbReference type="NCBI Taxonomy" id="2100421"/>
    <lineage>
        <taxon>Viruses</taxon>
        <taxon>Duplodnaviria</taxon>
        <taxon>Heunggongvirae</taxon>
        <taxon>Uroviricota</taxon>
        <taxon>Caudoviricetes</taxon>
        <taxon>Peduoviridae</taxon>
        <taxon>Maltschvirus</taxon>
        <taxon>Maltschvirus maltsch</taxon>
    </lineage>
</organism>
<proteinExistence type="predicted"/>
<sequence length="84" mass="9549">MATNIQIGLSNSMKNYLQIFINQRFWKQVDTTVDTKGAYDFEPAVIAIKDAEAKNDFVLFGLRSPSEITSVEVRPLTVHEKVKM</sequence>
<dbReference type="EMBL" id="LR797824">
    <property type="protein sequence ID" value="CAB4241602.1"/>
    <property type="molecule type" value="Genomic_DNA"/>
</dbReference>
<reference evidence="1" key="1">
    <citation type="submission" date="2020-05" db="EMBL/GenBank/DDBJ databases">
        <authorList>
            <person name="Chiriac C."/>
            <person name="Salcher M."/>
            <person name="Ghai R."/>
            <person name="Kavagutti S V."/>
        </authorList>
    </citation>
    <scope>NUCLEOTIDE SEQUENCE</scope>
</reference>